<dbReference type="Gene3D" id="3.30.450.20">
    <property type="entry name" value="PAS domain"/>
    <property type="match status" value="1"/>
</dbReference>
<dbReference type="CDD" id="cd00130">
    <property type="entry name" value="PAS"/>
    <property type="match status" value="1"/>
</dbReference>
<accession>A0A0Q0PDI4</accession>
<dbReference type="AlphaFoldDB" id="A0A0Q0PDI4"/>
<name>A0A0Q0PDI4_VIBMT</name>
<organism evidence="2 4">
    <name type="scientific">Vibrio metoecus</name>
    <dbReference type="NCBI Taxonomy" id="1481663"/>
    <lineage>
        <taxon>Bacteria</taxon>
        <taxon>Pseudomonadati</taxon>
        <taxon>Pseudomonadota</taxon>
        <taxon>Gammaproteobacteria</taxon>
        <taxon>Vibrionales</taxon>
        <taxon>Vibrionaceae</taxon>
        <taxon>Vibrio</taxon>
    </lineage>
</organism>
<dbReference type="Proteomes" id="UP000216173">
    <property type="component" value="Unassembled WGS sequence"/>
</dbReference>
<reference evidence="3" key="2">
    <citation type="submission" date="2017-07" db="EMBL/GenBank/DDBJ databases">
        <authorList>
            <person name="Sun Z.S."/>
            <person name="Albrecht U."/>
            <person name="Echele G."/>
            <person name="Lee C.C."/>
        </authorList>
    </citation>
    <scope>NUCLEOTIDE SEQUENCE [LARGE SCALE GENOMIC DNA]</scope>
    <source>
        <strain evidence="3">OYP9E10</strain>
    </source>
</reference>
<sequence length="175" mass="20623">MSSPQEKEITFSRDELIISKTDVQGKITYANRTFMRVSNYSEQQLLNQNHNIIRHPSMPRGVFYGLWKTLKSGDEFFGFVKNYTADKNYYWVFANITPDIMNGKIVGYYSVRRAPEKQAIKVISQLYSDMMSNELRMNKNEAPEKSWNGLVEMISQQHQQSYEEFVLALYKQYQN</sequence>
<comment type="caution">
    <text evidence="2">The sequence shown here is derived from an EMBL/GenBank/DDBJ whole genome shotgun (WGS) entry which is preliminary data.</text>
</comment>
<dbReference type="OrthoDB" id="5675566at2"/>
<evidence type="ECO:0000313" key="3">
    <source>
        <dbReference type="EMBL" id="PAR22953.1"/>
    </source>
</evidence>
<protein>
    <submittedName>
        <fullName evidence="2">Aerotaxis receptor Aer</fullName>
    </submittedName>
</protein>
<dbReference type="InterPro" id="IPR035965">
    <property type="entry name" value="PAS-like_dom_sf"/>
</dbReference>
<dbReference type="Pfam" id="PF08447">
    <property type="entry name" value="PAS_3"/>
    <property type="match status" value="1"/>
</dbReference>
<keyword evidence="2" id="KW-0675">Receptor</keyword>
<dbReference type="RefSeq" id="WP_055031597.1">
    <property type="nucleotide sequence ID" value="NZ_CP046818.1"/>
</dbReference>
<feature type="domain" description="PAS fold-3" evidence="1">
    <location>
        <begin position="28"/>
        <end position="109"/>
    </location>
</feature>
<dbReference type="InterPro" id="IPR000014">
    <property type="entry name" value="PAS"/>
</dbReference>
<evidence type="ECO:0000259" key="1">
    <source>
        <dbReference type="Pfam" id="PF08447"/>
    </source>
</evidence>
<gene>
    <name evidence="3" type="ORF">CGU03_00210</name>
    <name evidence="2" type="ORF">XV92_16705</name>
</gene>
<evidence type="ECO:0000313" key="2">
    <source>
        <dbReference type="EMBL" id="KQA98616.1"/>
    </source>
</evidence>
<dbReference type="PATRIC" id="fig|1481663.11.peg.1039"/>
<reference evidence="5" key="3">
    <citation type="submission" date="2017-07" db="EMBL/GenBank/DDBJ databases">
        <authorList>
            <person name="Boucher Y."/>
            <person name="Orata F.D."/>
        </authorList>
    </citation>
    <scope>NUCLEOTIDE SEQUENCE [LARGE SCALE GENOMIC DNA]</scope>
    <source>
        <strain evidence="5">OYP9E10</strain>
    </source>
</reference>
<dbReference type="InterPro" id="IPR013655">
    <property type="entry name" value="PAS_fold_3"/>
</dbReference>
<evidence type="ECO:0000313" key="5">
    <source>
        <dbReference type="Proteomes" id="UP000216173"/>
    </source>
</evidence>
<dbReference type="SUPFAM" id="SSF55785">
    <property type="entry name" value="PYP-like sensor domain (PAS domain)"/>
    <property type="match status" value="1"/>
</dbReference>
<evidence type="ECO:0000313" key="4">
    <source>
        <dbReference type="Proteomes" id="UP000050491"/>
    </source>
</evidence>
<dbReference type="Proteomes" id="UP000050491">
    <property type="component" value="Unassembled WGS sequence"/>
</dbReference>
<dbReference type="GeneID" id="94015172"/>
<reference evidence="2 4" key="1">
    <citation type="journal article" date="2015" name="Genome Biol. Evol.">
        <title>The Dynamics of Genetic Interactions between Vibrio metoecus and Vibrio cholerae, Two Close Relatives Co-Occurring in the Environment.</title>
        <authorList>
            <person name="Orata F.D."/>
            <person name="Kirchberger P.C."/>
            <person name="Meheust R."/>
            <person name="Barlow E.J."/>
            <person name="Tarr C.L."/>
            <person name="Boucher Y."/>
        </authorList>
    </citation>
    <scope>NUCLEOTIDE SEQUENCE [LARGE SCALE GENOMIC DNA]</scope>
    <source>
        <strain evidence="2 4">YB5B04</strain>
    </source>
</reference>
<dbReference type="EMBL" id="LBGP01000021">
    <property type="protein sequence ID" value="KQA98616.1"/>
    <property type="molecule type" value="Genomic_DNA"/>
</dbReference>
<proteinExistence type="predicted"/>
<dbReference type="EMBL" id="NMSH01000001">
    <property type="protein sequence ID" value="PAR22953.1"/>
    <property type="molecule type" value="Genomic_DNA"/>
</dbReference>